<dbReference type="InterPro" id="IPR001753">
    <property type="entry name" value="Enoyl-CoA_hydra/iso"/>
</dbReference>
<dbReference type="PANTHER" id="PTHR11941:SF54">
    <property type="entry name" value="ENOYL-COA HYDRATASE, MITOCHONDRIAL"/>
    <property type="match status" value="1"/>
</dbReference>
<name>A0A5C4W320_9ACTN</name>
<comment type="caution">
    <text evidence="3">The sequence shown here is derived from an EMBL/GenBank/DDBJ whole genome shotgun (WGS) entry which is preliminary data.</text>
</comment>
<protein>
    <submittedName>
        <fullName evidence="3">Enoyl-CoA hydratase/isomerase family protein</fullName>
    </submittedName>
</protein>
<dbReference type="Gene3D" id="3.90.226.10">
    <property type="entry name" value="2-enoyl-CoA Hydratase, Chain A, domain 1"/>
    <property type="match status" value="1"/>
</dbReference>
<dbReference type="EMBL" id="VDMP01000021">
    <property type="protein sequence ID" value="TNM41936.1"/>
    <property type="molecule type" value="Genomic_DNA"/>
</dbReference>
<keyword evidence="4" id="KW-1185">Reference proteome</keyword>
<dbReference type="PANTHER" id="PTHR11941">
    <property type="entry name" value="ENOYL-COA HYDRATASE-RELATED"/>
    <property type="match status" value="1"/>
</dbReference>
<evidence type="ECO:0000256" key="2">
    <source>
        <dbReference type="RuleBase" id="RU003707"/>
    </source>
</evidence>
<dbReference type="InterPro" id="IPR018376">
    <property type="entry name" value="Enoyl-CoA_hyd/isom_CS"/>
</dbReference>
<dbReference type="GO" id="GO:0006635">
    <property type="term" value="P:fatty acid beta-oxidation"/>
    <property type="evidence" value="ECO:0007669"/>
    <property type="project" value="TreeGrafter"/>
</dbReference>
<dbReference type="AlphaFoldDB" id="A0A5C4W320"/>
<keyword evidence="3" id="KW-0413">Isomerase</keyword>
<reference evidence="3 4" key="1">
    <citation type="journal article" date="2016" name="Int. J. Syst. Evol. Microbiol.">
        <title>Nocardioides albidus sp. nov., an actinobacterium isolated from garden soil.</title>
        <authorList>
            <person name="Singh H."/>
            <person name="Du J."/>
            <person name="Trinh H."/>
            <person name="Won K."/>
            <person name="Yang J.E."/>
            <person name="Yin C."/>
            <person name="Kook M."/>
            <person name="Yi T.H."/>
        </authorList>
    </citation>
    <scope>NUCLEOTIDE SEQUENCE [LARGE SCALE GENOMIC DNA]</scope>
    <source>
        <strain evidence="3 4">CCTCC AB 2015297</strain>
    </source>
</reference>
<dbReference type="GO" id="GO:0016853">
    <property type="term" value="F:isomerase activity"/>
    <property type="evidence" value="ECO:0007669"/>
    <property type="project" value="UniProtKB-KW"/>
</dbReference>
<dbReference type="RefSeq" id="WP_139622376.1">
    <property type="nucleotide sequence ID" value="NZ_VDMP01000021.1"/>
</dbReference>
<evidence type="ECO:0000313" key="3">
    <source>
        <dbReference type="EMBL" id="TNM41936.1"/>
    </source>
</evidence>
<dbReference type="Proteomes" id="UP000313231">
    <property type="component" value="Unassembled WGS sequence"/>
</dbReference>
<sequence length="283" mass="29394">MTTVEPVTVPRVDAHDDGPVRVLTLCNEPKRNAFSGDMAARLKELMHEADADPAVRCIVVTGAGTSSFSAGHDLREVLEDPETAGDPVANAAFTTPPELGTPVIGAINGNAYAAGFILALNCDLRIAGRNARFCAVGAKIGLVPVGGQLSRILDVLTYPTAFKLLATGVPMDADEALACQFVAAVCDPADTVDRAVELGKQIASASPAVVRAVKTGLRVTRSQGLDVGMALEPALAAAIRPLADGQEGVAAFLEKRPATYPDHPRDLQDRLDAVVAAHLSGQS</sequence>
<comment type="similarity">
    <text evidence="1 2">Belongs to the enoyl-CoA hydratase/isomerase family.</text>
</comment>
<evidence type="ECO:0000313" key="4">
    <source>
        <dbReference type="Proteomes" id="UP000313231"/>
    </source>
</evidence>
<gene>
    <name evidence="3" type="ORF">FHP29_08160</name>
</gene>
<dbReference type="OrthoDB" id="4308938at2"/>
<dbReference type="SUPFAM" id="SSF52096">
    <property type="entry name" value="ClpP/crotonase"/>
    <property type="match status" value="1"/>
</dbReference>
<dbReference type="InterPro" id="IPR029045">
    <property type="entry name" value="ClpP/crotonase-like_dom_sf"/>
</dbReference>
<dbReference type="PROSITE" id="PS00166">
    <property type="entry name" value="ENOYL_COA_HYDRATASE"/>
    <property type="match status" value="1"/>
</dbReference>
<accession>A0A5C4W320</accession>
<dbReference type="Pfam" id="PF00378">
    <property type="entry name" value="ECH_1"/>
    <property type="match status" value="1"/>
</dbReference>
<proteinExistence type="inferred from homology"/>
<dbReference type="CDD" id="cd06558">
    <property type="entry name" value="crotonase-like"/>
    <property type="match status" value="1"/>
</dbReference>
<evidence type="ECO:0000256" key="1">
    <source>
        <dbReference type="ARBA" id="ARBA00005254"/>
    </source>
</evidence>
<organism evidence="3 4">
    <name type="scientific">Nocardioides albidus</name>
    <dbReference type="NCBI Taxonomy" id="1517589"/>
    <lineage>
        <taxon>Bacteria</taxon>
        <taxon>Bacillati</taxon>
        <taxon>Actinomycetota</taxon>
        <taxon>Actinomycetes</taxon>
        <taxon>Propionibacteriales</taxon>
        <taxon>Nocardioidaceae</taxon>
        <taxon>Nocardioides</taxon>
    </lineage>
</organism>